<feature type="chain" id="PRO_5002199295" evidence="1">
    <location>
        <begin position="26"/>
        <end position="130"/>
    </location>
</feature>
<keyword evidence="1" id="KW-0732">Signal</keyword>
<evidence type="ECO:0000256" key="1">
    <source>
        <dbReference type="SAM" id="SignalP"/>
    </source>
</evidence>
<proteinExistence type="predicted"/>
<dbReference type="AlphaFoldDB" id="A0A0C9M3A8"/>
<name>A0A0C9M3A8_SPHPI</name>
<comment type="caution">
    <text evidence="2">The sequence shown here is derived from an EMBL/GenBank/DDBJ whole genome shotgun (WGS) entry which is preliminary data.</text>
</comment>
<dbReference type="EMBL" id="BBJS01000033">
    <property type="protein sequence ID" value="GAN14245.1"/>
    <property type="molecule type" value="Genomic_DNA"/>
</dbReference>
<organism evidence="2 3">
    <name type="scientific">Sphingomonas paucimobilis NBRC 13935</name>
    <dbReference type="NCBI Taxonomy" id="1219050"/>
    <lineage>
        <taxon>Bacteria</taxon>
        <taxon>Pseudomonadati</taxon>
        <taxon>Pseudomonadota</taxon>
        <taxon>Alphaproteobacteria</taxon>
        <taxon>Sphingomonadales</taxon>
        <taxon>Sphingomonadaceae</taxon>
        <taxon>Sphingomonas</taxon>
    </lineage>
</organism>
<sequence length="130" mass="13629">MVFSGRAIAASIALALALTSGPSSATWTEIQNVAPSSASGVWTGSLLQKEWTFEFTAEGGNWSGRYMSPNGVKWHPLSGVVVSGRSVSFSMESKPKLSFALEVDAIKPTMSGTVTIEGVATVPFSATRKS</sequence>
<accession>A0A0C9M3A8</accession>
<evidence type="ECO:0000313" key="3">
    <source>
        <dbReference type="Proteomes" id="UP000032025"/>
    </source>
</evidence>
<protein>
    <submittedName>
        <fullName evidence="2">DNA, contig: SP633</fullName>
    </submittedName>
</protein>
<keyword evidence="3" id="KW-1185">Reference proteome</keyword>
<dbReference type="Proteomes" id="UP000032025">
    <property type="component" value="Unassembled WGS sequence"/>
</dbReference>
<feature type="signal peptide" evidence="1">
    <location>
        <begin position="1"/>
        <end position="25"/>
    </location>
</feature>
<reference evidence="2 3" key="1">
    <citation type="submission" date="2014-08" db="EMBL/GenBank/DDBJ databases">
        <title>Whole genome shotgun sequence of Sphingomonas paucimobilis NBRC 13935.</title>
        <authorList>
            <person name="Hosoyama A."/>
            <person name="Hashimoto M."/>
            <person name="Hosoyama Y."/>
            <person name="Noguchi M."/>
            <person name="Uohara A."/>
            <person name="Ohji S."/>
            <person name="Katano-Makiyama Y."/>
            <person name="Ichikawa N."/>
            <person name="Kimura A."/>
            <person name="Yamazoe A."/>
            <person name="Fujita N."/>
        </authorList>
    </citation>
    <scope>NUCLEOTIDE SEQUENCE [LARGE SCALE GENOMIC DNA]</scope>
    <source>
        <strain evidence="2 3">NBRC 13935</strain>
    </source>
</reference>
<evidence type="ECO:0000313" key="2">
    <source>
        <dbReference type="EMBL" id="GAN14245.1"/>
    </source>
</evidence>
<gene>
    <name evidence="2" type="ORF">SP6_33_00480</name>
</gene>